<reference evidence="1 2" key="1">
    <citation type="submission" date="2020-12" db="EMBL/GenBank/DDBJ databases">
        <title>Complete genome sequence of Erwinia phage pEa_SNUABM_5.</title>
        <authorList>
            <person name="Kim S.G."/>
            <person name="Lee S.B."/>
            <person name="Kwon J."/>
            <person name="Park S.C."/>
        </authorList>
    </citation>
    <scope>NUCLEOTIDE SEQUENCE [LARGE SCALE GENOMIC DNA]</scope>
</reference>
<accession>A0A7T8EQ59</accession>
<gene>
    <name evidence="1" type="ORF">pEaSNUABM5_00217</name>
</gene>
<dbReference type="EMBL" id="MW366843">
    <property type="protein sequence ID" value="QQO90359.1"/>
    <property type="molecule type" value="Genomic_DNA"/>
</dbReference>
<dbReference type="Proteomes" id="UP000596123">
    <property type="component" value="Segment"/>
</dbReference>
<sequence length="200" mass="22235">MYNINSVKGELLLSRIGLVPATQFFDKHNKLHSMYTRDFALNVVSLSHDILTLTSERLRIDHNLLAASLFLRLVAVDHKYSVTSALNLVQVFGNLSNKIEGPVITSYIRDQETPLAPLTDEGKILHDAEILTFFAQPSDVMISHVCTKTGRDIDFVVDNLINLAVNQRMHTTVGRSMLIGMSPAVIRGLKGVVPDAKRRA</sequence>
<protein>
    <submittedName>
        <fullName evidence="1">Uncharacterized protein</fullName>
    </submittedName>
</protein>
<organism evidence="1 2">
    <name type="scientific">Erwinia phage pEa_SNUABM_5</name>
    <dbReference type="NCBI Taxonomy" id="2797313"/>
    <lineage>
        <taxon>Viruses</taxon>
        <taxon>Duplodnaviria</taxon>
        <taxon>Heunggongvirae</taxon>
        <taxon>Uroviricota</taxon>
        <taxon>Caudoviricetes</taxon>
        <taxon>Rivsvirus</taxon>
        <taxon>Rivsvirus SNUABM5</taxon>
    </lineage>
</organism>
<name>A0A7T8EQ59_9CAUD</name>
<evidence type="ECO:0000313" key="1">
    <source>
        <dbReference type="EMBL" id="QQO90359.1"/>
    </source>
</evidence>
<proteinExistence type="predicted"/>
<evidence type="ECO:0000313" key="2">
    <source>
        <dbReference type="Proteomes" id="UP000596123"/>
    </source>
</evidence>
<keyword evidence="2" id="KW-1185">Reference proteome</keyword>